<accession>A0A2G5CUH7</accession>
<dbReference type="EMBL" id="KZ305054">
    <property type="protein sequence ID" value="PIA34931.1"/>
    <property type="molecule type" value="Genomic_DNA"/>
</dbReference>
<organism evidence="2 3">
    <name type="scientific">Aquilegia coerulea</name>
    <name type="common">Rocky mountain columbine</name>
    <dbReference type="NCBI Taxonomy" id="218851"/>
    <lineage>
        <taxon>Eukaryota</taxon>
        <taxon>Viridiplantae</taxon>
        <taxon>Streptophyta</taxon>
        <taxon>Embryophyta</taxon>
        <taxon>Tracheophyta</taxon>
        <taxon>Spermatophyta</taxon>
        <taxon>Magnoliopsida</taxon>
        <taxon>Ranunculales</taxon>
        <taxon>Ranunculaceae</taxon>
        <taxon>Thalictroideae</taxon>
        <taxon>Aquilegia</taxon>
    </lineage>
</organism>
<sequence length="1029" mass="112410">MRGFSPVGHGGPFSLSSNLSPLAPPFTVDPSFPRPTSNPLVHTHFHEPGYCDPHYTFAATPSQHNWQSPSFPPNGFANPNPSPISGLSSSPIHPIVPPAATNPSPKTSLIPGTKQIRPIGTPPASAYGQSTTNFFSHQSVSRPYHPQYPASTQDKSNSFDLNEGGSVFPATALIGGYWNEQSSSEQWKGKGVNVGALPSYASLVSQEIATTDGIPACEQPSNAWLVKSAELMAGKCHAAVKCTNLVDGKPLAASSEYFRDASYASYDKSSSLQDMHYHPAPSPDFDVPYHQAPSPDLEMPCHETASPDFIMESWSQLNPDPAPYGRYFTGFSSYKSDPLRFYPASSNSSVDPVYESPLINDNSTTITNRTLSANMSPIGRPRDVFDRKDASAVFHPSNTGCIQASTDRSEVYVDTSSTSDGVDKNNRACVDPSVLKNIVSLQSNALISDDRLKKMFEAKCKLQGNDFDPSGTCVAAETEEGECSSEGVEQFNPGVDSPCWKGASGSHYSLFGTVEPGNPYIPVNSDNAVPFSSPELQRNKFFEEDGSSSFLKQPSPVFGPSSENVNQCSNFGKPDGGSDVESSQKIKIGHLESKDASKQHIDINLTEPLLGPFRTSTGCPLSRAHVQTVVNSIYSLSELLRSCCSEDEEALKELDHMVIQKVVQNLDTLLRDDTRSMPKSQFLQSETSNCSAKQTNINKGTSIGRSQVTEINYAQSRCCTQIACEGKKNLTMTSMKEVSSPLLSFSSGDPDFEQDDMTKGIKKILDENFLDEAEPDEQNMLYKNLWLEAEAALCSIKYKARFARRKIEMEKVKQNQAVGEPIGEVKLPSAEVTLEVCGDDIEESGTKENKDTEVPNISLQDPEKLSTSHVYDVDASVLARFQILKARVNNTLPGNNGELSHHSIKGDIHTGIEGSLSYPYKGYAEEIVMKPQQPKIVNLGFAERRNPWPFIRDNVELRNILNMDHYSVDDSEDIPGSNLNISEQQQSMEFGNMQSATANMLGDRLLAGEGDSPSSDWEHVLKEATWPPS</sequence>
<dbReference type="OrthoDB" id="611935at2759"/>
<feature type="compositionally biased region" description="Low complexity" evidence="1">
    <location>
        <begin position="83"/>
        <end position="93"/>
    </location>
</feature>
<gene>
    <name evidence="2" type="ORF">AQUCO_03700293v1</name>
</gene>
<evidence type="ECO:0000313" key="3">
    <source>
        <dbReference type="Proteomes" id="UP000230069"/>
    </source>
</evidence>
<dbReference type="PANTHER" id="PTHR34361">
    <property type="entry name" value="OS08G0157800 PROTEIN"/>
    <property type="match status" value="1"/>
</dbReference>
<dbReference type="PANTHER" id="PTHR34361:SF2">
    <property type="entry name" value="OS08G0157800 PROTEIN"/>
    <property type="match status" value="1"/>
</dbReference>
<feature type="region of interest" description="Disordered" evidence="1">
    <location>
        <begin position="1"/>
        <end position="20"/>
    </location>
</feature>
<dbReference type="InParanoid" id="A0A2G5CUH7"/>
<proteinExistence type="predicted"/>
<keyword evidence="3" id="KW-1185">Reference proteome</keyword>
<dbReference type="AlphaFoldDB" id="A0A2G5CUH7"/>
<dbReference type="Proteomes" id="UP000230069">
    <property type="component" value="Unassembled WGS sequence"/>
</dbReference>
<name>A0A2G5CUH7_AQUCA</name>
<dbReference type="STRING" id="218851.A0A2G5CUH7"/>
<protein>
    <submittedName>
        <fullName evidence="2">Uncharacterized protein</fullName>
    </submittedName>
</protein>
<evidence type="ECO:0000256" key="1">
    <source>
        <dbReference type="SAM" id="MobiDB-lite"/>
    </source>
</evidence>
<feature type="region of interest" description="Disordered" evidence="1">
    <location>
        <begin position="68"/>
        <end position="129"/>
    </location>
</feature>
<evidence type="ECO:0000313" key="2">
    <source>
        <dbReference type="EMBL" id="PIA34931.1"/>
    </source>
</evidence>
<feature type="region of interest" description="Disordered" evidence="1">
    <location>
        <begin position="1005"/>
        <end position="1029"/>
    </location>
</feature>
<reference evidence="2 3" key="1">
    <citation type="submission" date="2017-09" db="EMBL/GenBank/DDBJ databases">
        <title>WGS assembly of Aquilegia coerulea Goldsmith.</title>
        <authorList>
            <person name="Hodges S."/>
            <person name="Kramer E."/>
            <person name="Nordborg M."/>
            <person name="Tomkins J."/>
            <person name="Borevitz J."/>
            <person name="Derieg N."/>
            <person name="Yan J."/>
            <person name="Mihaltcheva S."/>
            <person name="Hayes R.D."/>
            <person name="Rokhsar D."/>
        </authorList>
    </citation>
    <scope>NUCLEOTIDE SEQUENCE [LARGE SCALE GENOMIC DNA]</scope>
    <source>
        <strain evidence="3">cv. Goldsmith</strain>
    </source>
</reference>